<feature type="signal peptide" evidence="1">
    <location>
        <begin position="1"/>
        <end position="18"/>
    </location>
</feature>
<dbReference type="EMBL" id="JASJOU010000001">
    <property type="protein sequence ID" value="MDJ1499714.1"/>
    <property type="molecule type" value="Genomic_DNA"/>
</dbReference>
<keyword evidence="3" id="KW-1185">Reference proteome</keyword>
<evidence type="ECO:0000313" key="2">
    <source>
        <dbReference type="EMBL" id="MDJ1499714.1"/>
    </source>
</evidence>
<reference evidence="2" key="1">
    <citation type="submission" date="2023-05" db="EMBL/GenBank/DDBJ databases">
        <authorList>
            <person name="Zhang X."/>
        </authorList>
    </citation>
    <scope>NUCLEOTIDE SEQUENCE</scope>
    <source>
        <strain evidence="2">BD1B2-1</strain>
    </source>
</reference>
<organism evidence="2 3">
    <name type="scientific">Xanthocytophaga agilis</name>
    <dbReference type="NCBI Taxonomy" id="3048010"/>
    <lineage>
        <taxon>Bacteria</taxon>
        <taxon>Pseudomonadati</taxon>
        <taxon>Bacteroidota</taxon>
        <taxon>Cytophagia</taxon>
        <taxon>Cytophagales</taxon>
        <taxon>Rhodocytophagaceae</taxon>
        <taxon>Xanthocytophaga</taxon>
    </lineage>
</organism>
<keyword evidence="1" id="KW-0732">Signal</keyword>
<gene>
    <name evidence="2" type="ORF">QNI22_03610</name>
</gene>
<dbReference type="AlphaFoldDB" id="A0AAE3R114"/>
<dbReference type="RefSeq" id="WP_314509253.1">
    <property type="nucleotide sequence ID" value="NZ_JASJOU010000001.1"/>
</dbReference>
<comment type="caution">
    <text evidence="2">The sequence shown here is derived from an EMBL/GenBank/DDBJ whole genome shotgun (WGS) entry which is preliminary data.</text>
</comment>
<protein>
    <submittedName>
        <fullName evidence="2">Uncharacterized protein</fullName>
    </submittedName>
</protein>
<sequence length="110" mass="12699">MKSIASLVLILLSFLLPAETQKNCTRECPCHTQQTCRSTTNDCNSLSALWKVVSRSQLYETRSEQNVISAFYSLFYPAFPLDDNGKFFHFSSRHKTPSLPLYLQYRKLII</sequence>
<name>A0AAE3R114_9BACT</name>
<accession>A0AAE3R114</accession>
<feature type="chain" id="PRO_5042089152" evidence="1">
    <location>
        <begin position="19"/>
        <end position="110"/>
    </location>
</feature>
<evidence type="ECO:0000313" key="3">
    <source>
        <dbReference type="Proteomes" id="UP001232063"/>
    </source>
</evidence>
<proteinExistence type="predicted"/>
<dbReference type="Proteomes" id="UP001232063">
    <property type="component" value="Unassembled WGS sequence"/>
</dbReference>
<evidence type="ECO:0000256" key="1">
    <source>
        <dbReference type="SAM" id="SignalP"/>
    </source>
</evidence>